<dbReference type="AlphaFoldDB" id="A0A1H1V7F2"/>
<protein>
    <submittedName>
        <fullName evidence="1">Uncharacterized protein</fullName>
    </submittedName>
</protein>
<dbReference type="Proteomes" id="UP000198859">
    <property type="component" value="Chromosome I"/>
</dbReference>
<name>A0A1H1V7F2_9ACTN</name>
<reference evidence="2" key="1">
    <citation type="submission" date="2016-10" db="EMBL/GenBank/DDBJ databases">
        <authorList>
            <person name="Varghese N."/>
            <person name="Submissions S."/>
        </authorList>
    </citation>
    <scope>NUCLEOTIDE SEQUENCE [LARGE SCALE GENOMIC DNA]</scope>
    <source>
        <strain evidence="2">DSM 22127</strain>
    </source>
</reference>
<accession>A0A1H1V7F2</accession>
<sequence length="103" mass="11003">MPVDAVDTLVAAAPCAVAAALTRMLPGYGWTLTEIGGFGRLVTWKAFDADLELVDLQAELLDVPDQPGVTRLRITRVDVALRSVERFVSPPRRDTGARPSAAG</sequence>
<dbReference type="STRING" id="642780.SAMN04488570_2732"/>
<proteinExistence type="predicted"/>
<organism evidence="1 2">
    <name type="scientific">Nocardioides scoriae</name>
    <dbReference type="NCBI Taxonomy" id="642780"/>
    <lineage>
        <taxon>Bacteria</taxon>
        <taxon>Bacillati</taxon>
        <taxon>Actinomycetota</taxon>
        <taxon>Actinomycetes</taxon>
        <taxon>Propionibacteriales</taxon>
        <taxon>Nocardioidaceae</taxon>
        <taxon>Nocardioides</taxon>
    </lineage>
</organism>
<dbReference type="RefSeq" id="WP_157682858.1">
    <property type="nucleotide sequence ID" value="NZ_LT629757.1"/>
</dbReference>
<evidence type="ECO:0000313" key="1">
    <source>
        <dbReference type="EMBL" id="SDS80199.1"/>
    </source>
</evidence>
<evidence type="ECO:0000313" key="2">
    <source>
        <dbReference type="Proteomes" id="UP000198859"/>
    </source>
</evidence>
<dbReference type="OrthoDB" id="9983790at2"/>
<keyword evidence="2" id="KW-1185">Reference proteome</keyword>
<dbReference type="EMBL" id="LT629757">
    <property type="protein sequence ID" value="SDS80199.1"/>
    <property type="molecule type" value="Genomic_DNA"/>
</dbReference>
<gene>
    <name evidence="1" type="ORF">SAMN04488570_2732</name>
</gene>